<dbReference type="GO" id="GO:0019546">
    <property type="term" value="P:L-arginine deiminase pathway"/>
    <property type="evidence" value="ECO:0007669"/>
    <property type="project" value="TreeGrafter"/>
</dbReference>
<keyword evidence="2" id="KW-0808">Transferase</keyword>
<dbReference type="PANTHER" id="PTHR30409">
    <property type="entry name" value="CARBAMATE KINASE"/>
    <property type="match status" value="1"/>
</dbReference>
<dbReference type="InterPro" id="IPR001048">
    <property type="entry name" value="Asp/Glu/Uridylate_kinase"/>
</dbReference>
<dbReference type="Gene3D" id="3.40.1160.10">
    <property type="entry name" value="Acetylglutamate kinase-like"/>
    <property type="match status" value="1"/>
</dbReference>
<protein>
    <recommendedName>
        <fullName evidence="4">Aspartate/glutamate/uridylate kinase domain-containing protein</fullName>
    </recommendedName>
</protein>
<dbReference type="PRINTS" id="PR01469">
    <property type="entry name" value="CARBMTKINASE"/>
</dbReference>
<dbReference type="PANTHER" id="PTHR30409:SF1">
    <property type="entry name" value="CARBAMATE KINASE-RELATED"/>
    <property type="match status" value="1"/>
</dbReference>
<comment type="similarity">
    <text evidence="1">Belongs to the carbamate kinase family.</text>
</comment>
<evidence type="ECO:0000313" key="5">
    <source>
        <dbReference type="EMBL" id="GAH03679.1"/>
    </source>
</evidence>
<dbReference type="SUPFAM" id="SSF53633">
    <property type="entry name" value="Carbamate kinase-like"/>
    <property type="match status" value="1"/>
</dbReference>
<accession>X1DF43</accession>
<dbReference type="GO" id="GO:0008804">
    <property type="term" value="F:carbamate kinase activity"/>
    <property type="evidence" value="ECO:0007669"/>
    <property type="project" value="InterPro"/>
</dbReference>
<evidence type="ECO:0000259" key="4">
    <source>
        <dbReference type="Pfam" id="PF00696"/>
    </source>
</evidence>
<organism evidence="5">
    <name type="scientific">marine sediment metagenome</name>
    <dbReference type="NCBI Taxonomy" id="412755"/>
    <lineage>
        <taxon>unclassified sequences</taxon>
        <taxon>metagenomes</taxon>
        <taxon>ecological metagenomes</taxon>
    </lineage>
</organism>
<gene>
    <name evidence="5" type="ORF">S01H4_42055</name>
</gene>
<reference evidence="5" key="1">
    <citation type="journal article" date="2014" name="Front. Microbiol.">
        <title>High frequency of phylogenetically diverse reductive dehalogenase-homologous genes in deep subseafloor sedimentary metagenomes.</title>
        <authorList>
            <person name="Kawai M."/>
            <person name="Futagami T."/>
            <person name="Toyoda A."/>
            <person name="Takaki Y."/>
            <person name="Nishi S."/>
            <person name="Hori S."/>
            <person name="Arai W."/>
            <person name="Tsubouchi T."/>
            <person name="Morono Y."/>
            <person name="Uchiyama I."/>
            <person name="Ito T."/>
            <person name="Fujiyama A."/>
            <person name="Inagaki F."/>
            <person name="Takami H."/>
        </authorList>
    </citation>
    <scope>NUCLEOTIDE SEQUENCE</scope>
    <source>
        <strain evidence="5">Expedition CK06-06</strain>
    </source>
</reference>
<dbReference type="EMBL" id="BART01023054">
    <property type="protein sequence ID" value="GAH03679.1"/>
    <property type="molecule type" value="Genomic_DNA"/>
</dbReference>
<dbReference type="InterPro" id="IPR036393">
    <property type="entry name" value="AceGlu_kinase-like_sf"/>
</dbReference>
<keyword evidence="3" id="KW-0418">Kinase</keyword>
<dbReference type="Pfam" id="PF00696">
    <property type="entry name" value="AA_kinase"/>
    <property type="match status" value="1"/>
</dbReference>
<evidence type="ECO:0000256" key="2">
    <source>
        <dbReference type="ARBA" id="ARBA00022679"/>
    </source>
</evidence>
<sequence>MISCGGGGVPVIKEETRFQGVEAVIDKDLASAKLGEQVNADILIIATDVEKVALNYGRIDYKYLDRVSTVDAKEYMKQGHFPPGSMGPKIQAVINFLESGGEQAIITSIGKIKEALEGKSGTHFFIEDN</sequence>
<evidence type="ECO:0000256" key="1">
    <source>
        <dbReference type="ARBA" id="ARBA00011066"/>
    </source>
</evidence>
<feature type="domain" description="Aspartate/glutamate/uridylate kinase" evidence="4">
    <location>
        <begin position="9"/>
        <end position="108"/>
    </location>
</feature>
<dbReference type="AlphaFoldDB" id="X1DF43"/>
<evidence type="ECO:0000256" key="3">
    <source>
        <dbReference type="ARBA" id="ARBA00022777"/>
    </source>
</evidence>
<dbReference type="InterPro" id="IPR003964">
    <property type="entry name" value="Carb_kinase"/>
</dbReference>
<name>X1DF43_9ZZZZ</name>
<proteinExistence type="inferred from homology"/>
<comment type="caution">
    <text evidence="5">The sequence shown here is derived from an EMBL/GenBank/DDBJ whole genome shotgun (WGS) entry which is preliminary data.</text>
</comment>
<dbReference type="GO" id="GO:0005829">
    <property type="term" value="C:cytosol"/>
    <property type="evidence" value="ECO:0007669"/>
    <property type="project" value="TreeGrafter"/>
</dbReference>